<feature type="transmembrane region" description="Helical" evidence="2">
    <location>
        <begin position="41"/>
        <end position="61"/>
    </location>
</feature>
<keyword evidence="2" id="KW-0472">Membrane</keyword>
<comment type="caution">
    <text evidence="3">The sequence shown here is derived from an EMBL/GenBank/DDBJ whole genome shotgun (WGS) entry which is preliminary data.</text>
</comment>
<dbReference type="PANTHER" id="PTHR34703:SF1">
    <property type="entry name" value="ANTIPORTER SUBUNIT MNHG2-RELATED"/>
    <property type="match status" value="1"/>
</dbReference>
<dbReference type="InterPro" id="IPR005133">
    <property type="entry name" value="PhaG_MnhG_YufB"/>
</dbReference>
<dbReference type="AlphaFoldDB" id="A0A6B0YN87"/>
<keyword evidence="2" id="KW-1133">Transmembrane helix</keyword>
<name>A0A6B0YN87_9CHLR</name>
<dbReference type="Pfam" id="PF03334">
    <property type="entry name" value="PhaG_MnhG_YufB"/>
    <property type="match status" value="1"/>
</dbReference>
<evidence type="ECO:0000256" key="1">
    <source>
        <dbReference type="ARBA" id="ARBA00008404"/>
    </source>
</evidence>
<proteinExistence type="inferred from homology"/>
<dbReference type="PANTHER" id="PTHR34703">
    <property type="entry name" value="ANTIPORTER SUBUNIT MNHG2-RELATED"/>
    <property type="match status" value="1"/>
</dbReference>
<feature type="transmembrane region" description="Helical" evidence="2">
    <location>
        <begin position="67"/>
        <end position="92"/>
    </location>
</feature>
<comment type="similarity">
    <text evidence="1">Belongs to the CPA3 antiporters (TC 2.A.63) subunit G family.</text>
</comment>
<feature type="transmembrane region" description="Helical" evidence="2">
    <location>
        <begin position="6"/>
        <end position="29"/>
    </location>
</feature>
<reference evidence="3" key="1">
    <citation type="submission" date="2019-09" db="EMBL/GenBank/DDBJ databases">
        <title>Characterisation of the sponge microbiome using genome-centric metagenomics.</title>
        <authorList>
            <person name="Engelberts J.P."/>
            <person name="Robbins S.J."/>
            <person name="De Goeij J.M."/>
            <person name="Aranda M."/>
            <person name="Bell S.C."/>
            <person name="Webster N.S."/>
        </authorList>
    </citation>
    <scope>NUCLEOTIDE SEQUENCE</scope>
    <source>
        <strain evidence="3">SB0664_bin_27</strain>
    </source>
</reference>
<evidence type="ECO:0000256" key="2">
    <source>
        <dbReference type="SAM" id="Phobius"/>
    </source>
</evidence>
<dbReference type="EMBL" id="VXRG01000028">
    <property type="protein sequence ID" value="MXY92400.1"/>
    <property type="molecule type" value="Genomic_DNA"/>
</dbReference>
<dbReference type="GO" id="GO:0015385">
    <property type="term" value="F:sodium:proton antiporter activity"/>
    <property type="evidence" value="ECO:0007669"/>
    <property type="project" value="TreeGrafter"/>
</dbReference>
<sequence length="127" mass="13400">MDSTTVKLLVVALAAVGTFFLLISAVGMLRLPDVLTRMHAAGIAATLGITCLLLATGLHFLAEGQMLRMVALIILFFVTAPIATTTMARAAYRTSRSDQFLLLHDDLAAISPTVGSEGQDEPVAAQD</sequence>
<protein>
    <submittedName>
        <fullName evidence="3">Monovalent cation/H(+) antiporter subunit G</fullName>
    </submittedName>
</protein>
<accession>A0A6B0YN87</accession>
<gene>
    <name evidence="3" type="ORF">F4Y42_03020</name>
</gene>
<dbReference type="NCBIfam" id="TIGR01300">
    <property type="entry name" value="CPA3_mnhG_phaG"/>
    <property type="match status" value="1"/>
</dbReference>
<keyword evidence="2" id="KW-0812">Transmembrane</keyword>
<organism evidence="3">
    <name type="scientific">Caldilineaceae bacterium SB0664_bin_27</name>
    <dbReference type="NCBI Taxonomy" id="2605260"/>
    <lineage>
        <taxon>Bacteria</taxon>
        <taxon>Bacillati</taxon>
        <taxon>Chloroflexota</taxon>
        <taxon>Caldilineae</taxon>
        <taxon>Caldilineales</taxon>
        <taxon>Caldilineaceae</taxon>
    </lineage>
</organism>
<evidence type="ECO:0000313" key="3">
    <source>
        <dbReference type="EMBL" id="MXY92400.1"/>
    </source>
</evidence>